<comment type="caution">
    <text evidence="1">The sequence shown here is derived from an EMBL/GenBank/DDBJ whole genome shotgun (WGS) entry which is preliminary data.</text>
</comment>
<keyword evidence="2" id="KW-1185">Reference proteome</keyword>
<organism evidence="1 2">
    <name type="scientific">Ilyodon furcidens</name>
    <name type="common">goldbreast splitfin</name>
    <dbReference type="NCBI Taxonomy" id="33524"/>
    <lineage>
        <taxon>Eukaryota</taxon>
        <taxon>Metazoa</taxon>
        <taxon>Chordata</taxon>
        <taxon>Craniata</taxon>
        <taxon>Vertebrata</taxon>
        <taxon>Euteleostomi</taxon>
        <taxon>Actinopterygii</taxon>
        <taxon>Neopterygii</taxon>
        <taxon>Teleostei</taxon>
        <taxon>Neoteleostei</taxon>
        <taxon>Acanthomorphata</taxon>
        <taxon>Ovalentaria</taxon>
        <taxon>Atherinomorphae</taxon>
        <taxon>Cyprinodontiformes</taxon>
        <taxon>Goodeidae</taxon>
        <taxon>Ilyodon</taxon>
    </lineage>
</organism>
<dbReference type="EMBL" id="JAHRIQ010037501">
    <property type="protein sequence ID" value="MEQ2233622.1"/>
    <property type="molecule type" value="Genomic_DNA"/>
</dbReference>
<gene>
    <name evidence="1" type="ORF">ILYODFUR_023733</name>
</gene>
<dbReference type="Proteomes" id="UP001482620">
    <property type="component" value="Unassembled WGS sequence"/>
</dbReference>
<evidence type="ECO:0000313" key="1">
    <source>
        <dbReference type="EMBL" id="MEQ2233622.1"/>
    </source>
</evidence>
<evidence type="ECO:0000313" key="2">
    <source>
        <dbReference type="Proteomes" id="UP001482620"/>
    </source>
</evidence>
<accession>A0ABV0TN19</accession>
<sequence>MNLPIFLYQTDFQLSSSSRNGHMEEKIACELLSLRICTSVASSCETLQMAAKTLFPQLFTILGDVKAVTPVELHMSNCAAYSKLIVMNGKM</sequence>
<name>A0ABV0TN19_9TELE</name>
<protein>
    <submittedName>
        <fullName evidence="1">Uncharacterized protein</fullName>
    </submittedName>
</protein>
<reference evidence="1 2" key="1">
    <citation type="submission" date="2021-06" db="EMBL/GenBank/DDBJ databases">
        <authorList>
            <person name="Palmer J.M."/>
        </authorList>
    </citation>
    <scope>NUCLEOTIDE SEQUENCE [LARGE SCALE GENOMIC DNA]</scope>
    <source>
        <strain evidence="2">if_2019</strain>
        <tissue evidence="1">Muscle</tissue>
    </source>
</reference>
<proteinExistence type="predicted"/>